<organism evidence="2 3">
    <name type="scientific">Tolumonas auensis (strain DSM 9187 / NBRC 110442 / TA 4)</name>
    <dbReference type="NCBI Taxonomy" id="595494"/>
    <lineage>
        <taxon>Bacteria</taxon>
        <taxon>Pseudomonadati</taxon>
        <taxon>Pseudomonadota</taxon>
        <taxon>Gammaproteobacteria</taxon>
        <taxon>Aeromonadales</taxon>
        <taxon>Aeromonadaceae</taxon>
        <taxon>Tolumonas</taxon>
    </lineage>
</organism>
<sequence length="183" mass="20810">MKKILYILSVFIYNANAGECVATQCIMAKAIENQHNEDGQLNKNYAELKLHLKSDDFSVLKAVQKKWIKLRDLVCSDEIYNKEDLGNEASIEKQLCLYNQTKARNIELEALANDAARENVNFVIQSVLSKALTGADYERKIKELKSNNNSVLFNDYVVSSCGLSKKVNNEDEDECVLRLNILR</sequence>
<dbReference type="PANTHER" id="PTHR39176">
    <property type="entry name" value="PERIPLASMIC PROTEIN-RELATED"/>
    <property type="match status" value="1"/>
</dbReference>
<dbReference type="RefSeq" id="WP_015878833.1">
    <property type="nucleotide sequence ID" value="NC_012691.1"/>
</dbReference>
<protein>
    <recommendedName>
        <fullName evidence="1">Lysozyme inhibitor LprI-like N-terminal domain-containing protein</fullName>
    </recommendedName>
</protein>
<dbReference type="Pfam" id="PF07007">
    <property type="entry name" value="LprI"/>
    <property type="match status" value="1"/>
</dbReference>
<dbReference type="PANTHER" id="PTHR39176:SF1">
    <property type="entry name" value="PERIPLASMIC PROTEIN"/>
    <property type="match status" value="1"/>
</dbReference>
<feature type="domain" description="Lysozyme inhibitor LprI-like N-terminal" evidence="1">
    <location>
        <begin position="29"/>
        <end position="108"/>
    </location>
</feature>
<reference evidence="2 3" key="2">
    <citation type="journal article" date="2011" name="Stand. Genomic Sci.">
        <title>Complete genome sequence of Tolumonas auensis type strain (TA 4).</title>
        <authorList>
            <person name="Chertkov O."/>
            <person name="Copeland A."/>
            <person name="Lucas S."/>
            <person name="Lapidus A."/>
            <person name="Berry K.W."/>
            <person name="Detter J.C."/>
            <person name="Del Rio T.G."/>
            <person name="Hammon N."/>
            <person name="Dalin E."/>
            <person name="Tice H."/>
            <person name="Pitluck S."/>
            <person name="Richardson P."/>
            <person name="Bruce D."/>
            <person name="Goodwin L."/>
            <person name="Han C."/>
            <person name="Tapia R."/>
            <person name="Saunders E."/>
            <person name="Schmutz J."/>
            <person name="Brettin T."/>
            <person name="Larimer F."/>
            <person name="Land M."/>
            <person name="Hauser L."/>
            <person name="Spring S."/>
            <person name="Rohde M."/>
            <person name="Kyrpides N.C."/>
            <person name="Ivanova N."/>
            <person name="Goker M."/>
            <person name="Beller H.R."/>
            <person name="Klenk H.P."/>
            <person name="Woyke T."/>
        </authorList>
    </citation>
    <scope>NUCLEOTIDE SEQUENCE [LARGE SCALE GENOMIC DNA]</scope>
    <source>
        <strain evidence="3">DSM 9187 / TA4</strain>
    </source>
</reference>
<gene>
    <name evidence="2" type="ordered locus">Tola_1752</name>
</gene>
<reference evidence="3" key="1">
    <citation type="submission" date="2009-05" db="EMBL/GenBank/DDBJ databases">
        <title>Complete sequence of Tolumonas auensis DSM 9187.</title>
        <authorList>
            <consortium name="US DOE Joint Genome Institute"/>
            <person name="Lucas S."/>
            <person name="Copeland A."/>
            <person name="Lapidus A."/>
            <person name="Glavina del Rio T."/>
            <person name="Tice H."/>
            <person name="Bruce D."/>
            <person name="Goodwin L."/>
            <person name="Pitluck S."/>
            <person name="Chertkov O."/>
            <person name="Brettin T."/>
            <person name="Detter J.C."/>
            <person name="Han C."/>
            <person name="Larimer F."/>
            <person name="Land M."/>
            <person name="Hauser L."/>
            <person name="Kyrpides N."/>
            <person name="Mikhailova N."/>
            <person name="Spring S."/>
            <person name="Beller H."/>
        </authorList>
    </citation>
    <scope>NUCLEOTIDE SEQUENCE [LARGE SCALE GENOMIC DNA]</scope>
    <source>
        <strain evidence="3">DSM 9187 / TA4</strain>
    </source>
</reference>
<evidence type="ECO:0000313" key="3">
    <source>
        <dbReference type="Proteomes" id="UP000009073"/>
    </source>
</evidence>
<proteinExistence type="predicted"/>
<keyword evidence="3" id="KW-1185">Reference proteome</keyword>
<dbReference type="EMBL" id="CP001616">
    <property type="protein sequence ID" value="ACQ93362.1"/>
    <property type="molecule type" value="Genomic_DNA"/>
</dbReference>
<dbReference type="AlphaFoldDB" id="C4LFJ5"/>
<name>C4LFJ5_TOLAT</name>
<dbReference type="KEGG" id="tau:Tola_1752"/>
<evidence type="ECO:0000259" key="1">
    <source>
        <dbReference type="Pfam" id="PF07007"/>
    </source>
</evidence>
<dbReference type="eggNOG" id="COG3755">
    <property type="taxonomic scope" value="Bacteria"/>
</dbReference>
<dbReference type="Proteomes" id="UP000009073">
    <property type="component" value="Chromosome"/>
</dbReference>
<dbReference type="Gene3D" id="1.20.1270.180">
    <property type="match status" value="1"/>
</dbReference>
<evidence type="ECO:0000313" key="2">
    <source>
        <dbReference type="EMBL" id="ACQ93362.1"/>
    </source>
</evidence>
<dbReference type="STRING" id="595494.Tola_1752"/>
<dbReference type="HOGENOM" id="CLU_1474546_0_0_6"/>
<dbReference type="InterPro" id="IPR009739">
    <property type="entry name" value="LprI-like_N"/>
</dbReference>
<accession>C4LFJ5</accession>